<dbReference type="Gene3D" id="3.40.720.10">
    <property type="entry name" value="Alkaline Phosphatase, subunit A"/>
    <property type="match status" value="1"/>
</dbReference>
<keyword evidence="6" id="KW-1185">Reference proteome</keyword>
<dbReference type="InterPro" id="IPR050738">
    <property type="entry name" value="Sulfatase"/>
</dbReference>
<evidence type="ECO:0000256" key="3">
    <source>
        <dbReference type="SAM" id="SignalP"/>
    </source>
</evidence>
<evidence type="ECO:0000259" key="4">
    <source>
        <dbReference type="Pfam" id="PF00884"/>
    </source>
</evidence>
<dbReference type="GO" id="GO:0004065">
    <property type="term" value="F:arylsulfatase activity"/>
    <property type="evidence" value="ECO:0007669"/>
    <property type="project" value="UniProtKB-EC"/>
</dbReference>
<dbReference type="STRING" id="980251.GCA_001642875_02213"/>
<evidence type="ECO:0000256" key="1">
    <source>
        <dbReference type="ARBA" id="ARBA00008779"/>
    </source>
</evidence>
<proteinExistence type="inferred from homology"/>
<dbReference type="Proteomes" id="UP000322214">
    <property type="component" value="Chromosome"/>
</dbReference>
<dbReference type="Pfam" id="PF00884">
    <property type="entry name" value="Sulfatase"/>
    <property type="match status" value="1"/>
</dbReference>
<gene>
    <name evidence="5" type="primary">atsA_20</name>
    <name evidence="5" type="ORF">MFFC18_40230</name>
</gene>
<dbReference type="PANTHER" id="PTHR42693">
    <property type="entry name" value="ARYLSULFATASE FAMILY MEMBER"/>
    <property type="match status" value="1"/>
</dbReference>
<evidence type="ECO:0000313" key="6">
    <source>
        <dbReference type="Proteomes" id="UP000322214"/>
    </source>
</evidence>
<feature type="signal peptide" evidence="3">
    <location>
        <begin position="1"/>
        <end position="28"/>
    </location>
</feature>
<dbReference type="SUPFAM" id="SSF53649">
    <property type="entry name" value="Alkaline phosphatase-like"/>
    <property type="match status" value="1"/>
</dbReference>
<dbReference type="InterPro" id="IPR000917">
    <property type="entry name" value="Sulfatase_N"/>
</dbReference>
<keyword evidence="3" id="KW-0732">Signal</keyword>
<evidence type="ECO:0000256" key="2">
    <source>
        <dbReference type="ARBA" id="ARBA00022801"/>
    </source>
</evidence>
<dbReference type="RefSeq" id="WP_075084642.1">
    <property type="nucleotide sequence ID" value="NZ_CP042912.1"/>
</dbReference>
<protein>
    <submittedName>
        <fullName evidence="5">Arylsulfatase</fullName>
        <ecNumber evidence="5">3.1.6.1</ecNumber>
    </submittedName>
</protein>
<organism evidence="5 6">
    <name type="scientific">Mariniblastus fucicola</name>
    <dbReference type="NCBI Taxonomy" id="980251"/>
    <lineage>
        <taxon>Bacteria</taxon>
        <taxon>Pseudomonadati</taxon>
        <taxon>Planctomycetota</taxon>
        <taxon>Planctomycetia</taxon>
        <taxon>Pirellulales</taxon>
        <taxon>Pirellulaceae</taxon>
        <taxon>Mariniblastus</taxon>
    </lineage>
</organism>
<feature type="domain" description="Sulfatase N-terminal" evidence="4">
    <location>
        <begin position="42"/>
        <end position="402"/>
    </location>
</feature>
<name>A0A5B9PBN0_9BACT</name>
<sequence length="528" mass="58363" precursor="true">MRNLFQTLSLPFILCAFSGLLSVSNSQACCFDNEAGKSQKHPNIVMILADDLGYGDVGCYNSESRIPTPNLDRLATQGMRFVDAHSPCTVCTPTRYSLMTGQMAFRVPNGGRVFSGAGGPSLIAPNRLTLPQMLKSEGYTTACFGKWHIGLTFFDNEGQAIHNGGFDGVKRIDFSRDIAGGPIDCGFDHFFGTACCPTTDWLYAYIDGKRIPNPPTGKLDKSKLPKHPYANDNRPGLRAEDFDLEEVDMKFLEKSQSFLKDHVRDQPDSPFFLFHSTQAVHLPSFPGNKFKGKTNSGPHGDFIFELDHVVGELMQTLEDLEIADETLVIFTSDNGPEVPTIFHMRKDHQHDGAKPWRGVKRDNWEGGHRVPLIVRWPGKVASGSTCSQITSLTDVMATVAEIVEFDLPSDAAEDSFSMLPALTEQEQSPIRPYLLQQGFGGKKYLAIRRGKWKYLAHKGSGGNNYSTHAMLKQYQLADTAPDARGQLFDLETDPGETHNLASQHPAIASELENLLRESVANGRSVTRD</sequence>
<dbReference type="KEGG" id="mff:MFFC18_40230"/>
<dbReference type="OrthoDB" id="9783154at2"/>
<reference evidence="5 6" key="1">
    <citation type="submission" date="2019-08" db="EMBL/GenBank/DDBJ databases">
        <title>Deep-cultivation of Planctomycetes and their phenomic and genomic characterization uncovers novel biology.</title>
        <authorList>
            <person name="Wiegand S."/>
            <person name="Jogler M."/>
            <person name="Boedeker C."/>
            <person name="Pinto D."/>
            <person name="Vollmers J."/>
            <person name="Rivas-Marin E."/>
            <person name="Kohn T."/>
            <person name="Peeters S.H."/>
            <person name="Heuer A."/>
            <person name="Rast P."/>
            <person name="Oberbeckmann S."/>
            <person name="Bunk B."/>
            <person name="Jeske O."/>
            <person name="Meyerdierks A."/>
            <person name="Storesund J.E."/>
            <person name="Kallscheuer N."/>
            <person name="Luecker S."/>
            <person name="Lage O.M."/>
            <person name="Pohl T."/>
            <person name="Merkel B.J."/>
            <person name="Hornburger P."/>
            <person name="Mueller R.-W."/>
            <person name="Bruemmer F."/>
            <person name="Labrenz M."/>
            <person name="Spormann A.M."/>
            <person name="Op den Camp H."/>
            <person name="Overmann J."/>
            <person name="Amann R."/>
            <person name="Jetten M.S.M."/>
            <person name="Mascher T."/>
            <person name="Medema M.H."/>
            <person name="Devos D.P."/>
            <person name="Kaster A.-K."/>
            <person name="Ovreas L."/>
            <person name="Rohde M."/>
            <person name="Galperin M.Y."/>
            <person name="Jogler C."/>
        </authorList>
    </citation>
    <scope>NUCLEOTIDE SEQUENCE [LARGE SCALE GENOMIC DNA]</scope>
    <source>
        <strain evidence="5 6">FC18</strain>
    </source>
</reference>
<evidence type="ECO:0000313" key="5">
    <source>
        <dbReference type="EMBL" id="QEG24107.1"/>
    </source>
</evidence>
<dbReference type="AlphaFoldDB" id="A0A5B9PBN0"/>
<comment type="similarity">
    <text evidence="1">Belongs to the sulfatase family.</text>
</comment>
<dbReference type="InterPro" id="IPR017850">
    <property type="entry name" value="Alkaline_phosphatase_core_sf"/>
</dbReference>
<accession>A0A5B9PBN0</accession>
<dbReference type="EMBL" id="CP042912">
    <property type="protein sequence ID" value="QEG24107.1"/>
    <property type="molecule type" value="Genomic_DNA"/>
</dbReference>
<dbReference type="EC" id="3.1.6.1" evidence="5"/>
<dbReference type="PANTHER" id="PTHR42693:SF53">
    <property type="entry name" value="ENDO-4-O-SULFATASE"/>
    <property type="match status" value="1"/>
</dbReference>
<feature type="chain" id="PRO_5022730201" evidence="3">
    <location>
        <begin position="29"/>
        <end position="528"/>
    </location>
</feature>
<dbReference type="Gene3D" id="3.30.1120.10">
    <property type="match status" value="1"/>
</dbReference>
<keyword evidence="2 5" id="KW-0378">Hydrolase</keyword>
<dbReference type="CDD" id="cd16143">
    <property type="entry name" value="ARS_like"/>
    <property type="match status" value="1"/>
</dbReference>